<evidence type="ECO:0000313" key="2">
    <source>
        <dbReference type="EMBL" id="GGA90378.1"/>
    </source>
</evidence>
<protein>
    <recommendedName>
        <fullName evidence="1">Peptidase S9 prolyl oligopeptidase catalytic domain-containing protein</fullName>
    </recommendedName>
</protein>
<dbReference type="Gene3D" id="3.40.50.1820">
    <property type="entry name" value="alpha/beta hydrolase"/>
    <property type="match status" value="1"/>
</dbReference>
<dbReference type="InterPro" id="IPR001375">
    <property type="entry name" value="Peptidase_S9_cat"/>
</dbReference>
<organism evidence="2 3">
    <name type="scientific">Puia dinghuensis</name>
    <dbReference type="NCBI Taxonomy" id="1792502"/>
    <lineage>
        <taxon>Bacteria</taxon>
        <taxon>Pseudomonadati</taxon>
        <taxon>Bacteroidota</taxon>
        <taxon>Chitinophagia</taxon>
        <taxon>Chitinophagales</taxon>
        <taxon>Chitinophagaceae</taxon>
        <taxon>Puia</taxon>
    </lineage>
</organism>
<feature type="domain" description="Peptidase S9 prolyl oligopeptidase catalytic" evidence="1">
    <location>
        <begin position="74"/>
        <end position="254"/>
    </location>
</feature>
<keyword evidence="3" id="KW-1185">Reference proteome</keyword>
<dbReference type="InterPro" id="IPR029058">
    <property type="entry name" value="AB_hydrolase_fold"/>
</dbReference>
<evidence type="ECO:0000313" key="3">
    <source>
        <dbReference type="Proteomes" id="UP000607559"/>
    </source>
</evidence>
<dbReference type="InterPro" id="IPR053145">
    <property type="entry name" value="AB_hydrolase_Est10"/>
</dbReference>
<gene>
    <name evidence="2" type="ORF">GCM10011511_12000</name>
</gene>
<dbReference type="Proteomes" id="UP000607559">
    <property type="component" value="Unassembled WGS sequence"/>
</dbReference>
<dbReference type="Pfam" id="PF00326">
    <property type="entry name" value="Peptidase_S9"/>
    <property type="match status" value="1"/>
</dbReference>
<dbReference type="PANTHER" id="PTHR43265:SF1">
    <property type="entry name" value="ESTERASE ESTD"/>
    <property type="match status" value="1"/>
</dbReference>
<sequence length="287" mass="31168">MDTARPQEPVKPYPYEAEEVQFANSGAGITLAGTLTLPPGKGKFPVVILIAGGGSNNRDEEIFQHRPFLVIADALTRRGVAVLRYDCRGIGQSTGDFGKATTADLATDVEAAIAYLRTRKEINAHRMGLIEHGEGAILAPMVAARRGDVRFIVLLAGQGLRGKEVQLQRQQLMAQAGDSLGQDSMRHRPADYLAYDPDSALEQVRCPVLAMAGAKDLEVAPEDNLVAIGRALEKGGNRHFEVKEFPGLNHYFQECTTGLLPEVASIKETFSPVALGYLTDWAWKQAK</sequence>
<name>A0A8J2UAD3_9BACT</name>
<dbReference type="GO" id="GO:0006508">
    <property type="term" value="P:proteolysis"/>
    <property type="evidence" value="ECO:0007669"/>
    <property type="project" value="InterPro"/>
</dbReference>
<dbReference type="SUPFAM" id="SSF53474">
    <property type="entry name" value="alpha/beta-Hydrolases"/>
    <property type="match status" value="1"/>
</dbReference>
<dbReference type="GO" id="GO:0052689">
    <property type="term" value="F:carboxylic ester hydrolase activity"/>
    <property type="evidence" value="ECO:0007669"/>
    <property type="project" value="TreeGrafter"/>
</dbReference>
<comment type="caution">
    <text evidence="2">The sequence shown here is derived from an EMBL/GenBank/DDBJ whole genome shotgun (WGS) entry which is preliminary data.</text>
</comment>
<proteinExistence type="predicted"/>
<evidence type="ECO:0000259" key="1">
    <source>
        <dbReference type="Pfam" id="PF00326"/>
    </source>
</evidence>
<dbReference type="PANTHER" id="PTHR43265">
    <property type="entry name" value="ESTERASE ESTD"/>
    <property type="match status" value="1"/>
</dbReference>
<dbReference type="GO" id="GO:0008236">
    <property type="term" value="F:serine-type peptidase activity"/>
    <property type="evidence" value="ECO:0007669"/>
    <property type="project" value="InterPro"/>
</dbReference>
<reference evidence="2" key="2">
    <citation type="submission" date="2020-09" db="EMBL/GenBank/DDBJ databases">
        <authorList>
            <person name="Sun Q."/>
            <person name="Zhou Y."/>
        </authorList>
    </citation>
    <scope>NUCLEOTIDE SEQUENCE</scope>
    <source>
        <strain evidence="2">CGMCC 1.15448</strain>
    </source>
</reference>
<reference evidence="2" key="1">
    <citation type="journal article" date="2014" name="Int. J. Syst. Evol. Microbiol.">
        <title>Complete genome sequence of Corynebacterium casei LMG S-19264T (=DSM 44701T), isolated from a smear-ripened cheese.</title>
        <authorList>
            <consortium name="US DOE Joint Genome Institute (JGI-PGF)"/>
            <person name="Walter F."/>
            <person name="Albersmeier A."/>
            <person name="Kalinowski J."/>
            <person name="Ruckert C."/>
        </authorList>
    </citation>
    <scope>NUCLEOTIDE SEQUENCE</scope>
    <source>
        <strain evidence="2">CGMCC 1.15448</strain>
    </source>
</reference>
<dbReference type="EMBL" id="BMJC01000001">
    <property type="protein sequence ID" value="GGA90378.1"/>
    <property type="molecule type" value="Genomic_DNA"/>
</dbReference>
<dbReference type="AlphaFoldDB" id="A0A8J2UAD3"/>
<accession>A0A8J2UAD3</accession>